<organism evidence="2 3">
    <name type="scientific">Flexivirga caeni</name>
    <dbReference type="NCBI Taxonomy" id="2294115"/>
    <lineage>
        <taxon>Bacteria</taxon>
        <taxon>Bacillati</taxon>
        <taxon>Actinomycetota</taxon>
        <taxon>Actinomycetes</taxon>
        <taxon>Micrococcales</taxon>
        <taxon>Dermacoccaceae</taxon>
        <taxon>Flexivirga</taxon>
    </lineage>
</organism>
<keyword evidence="3" id="KW-1185">Reference proteome</keyword>
<evidence type="ECO:0000313" key="2">
    <source>
        <dbReference type="EMBL" id="RNI25086.1"/>
    </source>
</evidence>
<protein>
    <submittedName>
        <fullName evidence="2">Uncharacterized protein</fullName>
    </submittedName>
</protein>
<feature type="transmembrane region" description="Helical" evidence="1">
    <location>
        <begin position="12"/>
        <end position="29"/>
    </location>
</feature>
<keyword evidence="1" id="KW-1133">Transmembrane helix</keyword>
<comment type="caution">
    <text evidence="2">The sequence shown here is derived from an EMBL/GenBank/DDBJ whole genome shotgun (WGS) entry which is preliminary data.</text>
</comment>
<evidence type="ECO:0000313" key="3">
    <source>
        <dbReference type="Proteomes" id="UP000271678"/>
    </source>
</evidence>
<evidence type="ECO:0000256" key="1">
    <source>
        <dbReference type="SAM" id="Phobius"/>
    </source>
</evidence>
<keyword evidence="1" id="KW-0812">Transmembrane</keyword>
<feature type="transmembrane region" description="Helical" evidence="1">
    <location>
        <begin position="98"/>
        <end position="117"/>
    </location>
</feature>
<keyword evidence="1" id="KW-0472">Membrane</keyword>
<sequence>MNAGTGVLTKPLMFVSAYAPLFVLLALRFDGATLRAVCAVLAVLGVIAAGAILRLHRGTTPGVHVVREARLAGTEASAFLAGYLLPFLTVSQPTGGDLAAYALFIVVAGIVHVRTGIIQVNPTLFCLGWTILALVDDQGGQYYLVTRHRYVPGDTLQAVAMGDDVLLERPPATEQPS</sequence>
<accession>A0A3M9MHS8</accession>
<dbReference type="EMBL" id="RJJQ01000001">
    <property type="protein sequence ID" value="RNI25086.1"/>
    <property type="molecule type" value="Genomic_DNA"/>
</dbReference>
<dbReference type="AlphaFoldDB" id="A0A3M9MHS8"/>
<feature type="transmembrane region" description="Helical" evidence="1">
    <location>
        <begin position="36"/>
        <end position="55"/>
    </location>
</feature>
<proteinExistence type="predicted"/>
<dbReference type="Proteomes" id="UP000271678">
    <property type="component" value="Unassembled WGS sequence"/>
</dbReference>
<reference evidence="2 3" key="1">
    <citation type="submission" date="2018-11" db="EMBL/GenBank/DDBJ databases">
        <title>Draft genome of Simplicispira Flexivirga sp. BO-16.</title>
        <authorList>
            <person name="Im W.T."/>
        </authorList>
    </citation>
    <scope>NUCLEOTIDE SEQUENCE [LARGE SCALE GENOMIC DNA]</scope>
    <source>
        <strain evidence="2 3">BO-16</strain>
    </source>
</reference>
<gene>
    <name evidence="2" type="ORF">EFY87_00040</name>
</gene>
<dbReference type="RefSeq" id="WP_123269279.1">
    <property type="nucleotide sequence ID" value="NZ_RJJQ01000001.1"/>
</dbReference>
<name>A0A3M9MHS8_9MICO</name>
<dbReference type="OrthoDB" id="4568037at2"/>